<organism evidence="9 10">
    <name type="scientific">Salininema proteolyticum</name>
    <dbReference type="NCBI Taxonomy" id="1607685"/>
    <lineage>
        <taxon>Bacteria</taxon>
        <taxon>Bacillati</taxon>
        <taxon>Actinomycetota</taxon>
        <taxon>Actinomycetes</taxon>
        <taxon>Glycomycetales</taxon>
        <taxon>Glycomycetaceae</taxon>
        <taxon>Salininema</taxon>
    </lineage>
</organism>
<evidence type="ECO:0000313" key="9">
    <source>
        <dbReference type="EMBL" id="MFC4335587.1"/>
    </source>
</evidence>
<protein>
    <recommendedName>
        <fullName evidence="3 5">Regulatory protein RecX</fullName>
    </recommendedName>
</protein>
<evidence type="ECO:0000313" key="10">
    <source>
        <dbReference type="Proteomes" id="UP001595823"/>
    </source>
</evidence>
<dbReference type="Pfam" id="PF02631">
    <property type="entry name" value="RecX_HTH2"/>
    <property type="match status" value="1"/>
</dbReference>
<feature type="domain" description="RecX first three-helical" evidence="8">
    <location>
        <begin position="17"/>
        <end position="55"/>
    </location>
</feature>
<comment type="caution">
    <text evidence="9">The sequence shown here is derived from an EMBL/GenBank/DDBJ whole genome shotgun (WGS) entry which is preliminary data.</text>
</comment>
<dbReference type="InterPro" id="IPR053926">
    <property type="entry name" value="RecX_HTH_1st"/>
</dbReference>
<name>A0ABV8TYD0_9ACTN</name>
<dbReference type="InterPro" id="IPR053924">
    <property type="entry name" value="RecX_HTH_2nd"/>
</dbReference>
<comment type="function">
    <text evidence="5">Modulates RecA activity.</text>
</comment>
<dbReference type="Gene3D" id="1.10.10.10">
    <property type="entry name" value="Winged helix-like DNA-binding domain superfamily/Winged helix DNA-binding domain"/>
    <property type="match status" value="3"/>
</dbReference>
<evidence type="ECO:0000256" key="3">
    <source>
        <dbReference type="ARBA" id="ARBA00018111"/>
    </source>
</evidence>
<dbReference type="Pfam" id="PF21981">
    <property type="entry name" value="RecX_HTH3"/>
    <property type="match status" value="1"/>
</dbReference>
<proteinExistence type="inferred from homology"/>
<gene>
    <name evidence="5" type="primary">recX</name>
    <name evidence="9" type="ORF">ACFPET_10290</name>
</gene>
<reference evidence="10" key="1">
    <citation type="journal article" date="2019" name="Int. J. Syst. Evol. Microbiol.">
        <title>The Global Catalogue of Microorganisms (GCM) 10K type strain sequencing project: providing services to taxonomists for standard genome sequencing and annotation.</title>
        <authorList>
            <consortium name="The Broad Institute Genomics Platform"/>
            <consortium name="The Broad Institute Genome Sequencing Center for Infectious Disease"/>
            <person name="Wu L."/>
            <person name="Ma J."/>
        </authorList>
    </citation>
    <scope>NUCLEOTIDE SEQUENCE [LARGE SCALE GENOMIC DNA]</scope>
    <source>
        <strain evidence="10">IBRC-M 10908</strain>
    </source>
</reference>
<dbReference type="InterPro" id="IPR053925">
    <property type="entry name" value="RecX_HTH_3rd"/>
</dbReference>
<evidence type="ECO:0000256" key="5">
    <source>
        <dbReference type="HAMAP-Rule" id="MF_01114"/>
    </source>
</evidence>
<keyword evidence="4 5" id="KW-0963">Cytoplasm</keyword>
<evidence type="ECO:0000256" key="2">
    <source>
        <dbReference type="ARBA" id="ARBA00009695"/>
    </source>
</evidence>
<evidence type="ECO:0000259" key="8">
    <source>
        <dbReference type="Pfam" id="PF21982"/>
    </source>
</evidence>
<dbReference type="RefSeq" id="WP_380620600.1">
    <property type="nucleotide sequence ID" value="NZ_JBHSDK010000014.1"/>
</dbReference>
<evidence type="ECO:0000256" key="1">
    <source>
        <dbReference type="ARBA" id="ARBA00004496"/>
    </source>
</evidence>
<dbReference type="Pfam" id="PF21982">
    <property type="entry name" value="RecX_HTH1"/>
    <property type="match status" value="1"/>
</dbReference>
<dbReference type="PANTHER" id="PTHR33602">
    <property type="entry name" value="REGULATORY PROTEIN RECX FAMILY PROTEIN"/>
    <property type="match status" value="1"/>
</dbReference>
<dbReference type="EMBL" id="JBHSDK010000014">
    <property type="protein sequence ID" value="MFC4335587.1"/>
    <property type="molecule type" value="Genomic_DNA"/>
</dbReference>
<keyword evidence="10" id="KW-1185">Reference proteome</keyword>
<dbReference type="Proteomes" id="UP001595823">
    <property type="component" value="Unassembled WGS sequence"/>
</dbReference>
<feature type="domain" description="RecX third three-helical" evidence="7">
    <location>
        <begin position="112"/>
        <end position="152"/>
    </location>
</feature>
<dbReference type="HAMAP" id="MF_01114">
    <property type="entry name" value="RecX"/>
    <property type="match status" value="1"/>
</dbReference>
<dbReference type="PANTHER" id="PTHR33602:SF1">
    <property type="entry name" value="REGULATORY PROTEIN RECX FAMILY PROTEIN"/>
    <property type="match status" value="1"/>
</dbReference>
<evidence type="ECO:0000259" key="7">
    <source>
        <dbReference type="Pfam" id="PF21981"/>
    </source>
</evidence>
<dbReference type="InterPro" id="IPR003783">
    <property type="entry name" value="Regulatory_RecX"/>
</dbReference>
<comment type="similarity">
    <text evidence="2 5">Belongs to the RecX family.</text>
</comment>
<evidence type="ECO:0000259" key="6">
    <source>
        <dbReference type="Pfam" id="PF02631"/>
    </source>
</evidence>
<accession>A0ABV8TYD0</accession>
<sequence length="182" mass="20552">MAGKMRPTKKPDDPEAARQYATWLLSGRPRTARELRDAMVRKGFDVEMVDEIVDRYANVGMIDDALFAKMWVDSRHRGRGLSRSALRSELRRKGVEDEHIQEAVDSVTAESEREAAKAIAQRKFRSVARLEEPVIVRRLVGALARRGYGPGVAIPVVKEVLAEAELEAAEELREEDFETPHD</sequence>
<comment type="subcellular location">
    <subcellularLocation>
        <location evidence="1 5">Cytoplasm</location>
    </subcellularLocation>
</comment>
<feature type="domain" description="RecX second three-helical" evidence="6">
    <location>
        <begin position="63"/>
        <end position="103"/>
    </location>
</feature>
<evidence type="ECO:0000256" key="4">
    <source>
        <dbReference type="ARBA" id="ARBA00022490"/>
    </source>
</evidence>
<dbReference type="InterPro" id="IPR036388">
    <property type="entry name" value="WH-like_DNA-bd_sf"/>
</dbReference>